<protein>
    <submittedName>
        <fullName evidence="1">Uncharacterized protein</fullName>
    </submittedName>
</protein>
<gene>
    <name evidence="1" type="ORF">BHV80_00255</name>
</gene>
<reference evidence="1 2" key="1">
    <citation type="journal article" date="2016" name="Nat. Biotechnol.">
        <title>Measurement of bacterial replication rates in microbial communities.</title>
        <authorList>
            <person name="Brown C.T."/>
            <person name="Olm M.R."/>
            <person name="Thomas B.C."/>
            <person name="Banfield J.F."/>
        </authorList>
    </citation>
    <scope>NUCLEOTIDE SEQUENCE [LARGE SCALE GENOMIC DNA]</scope>
    <source>
        <strain evidence="1">42_262</strain>
    </source>
</reference>
<dbReference type="Proteomes" id="UP000186631">
    <property type="component" value="Unassembled WGS sequence"/>
</dbReference>
<accession>A0A1Q6JRI7</accession>
<evidence type="ECO:0000313" key="1">
    <source>
        <dbReference type="EMBL" id="OKZ55669.1"/>
    </source>
</evidence>
<organism evidence="1 2">
    <name type="scientific">Phocaeicola vulgatus</name>
    <name type="common">Bacteroides vulgatus</name>
    <dbReference type="NCBI Taxonomy" id="821"/>
    <lineage>
        <taxon>Bacteria</taxon>
        <taxon>Pseudomonadati</taxon>
        <taxon>Bacteroidota</taxon>
        <taxon>Bacteroidia</taxon>
        <taxon>Bacteroidales</taxon>
        <taxon>Bacteroidaceae</taxon>
        <taxon>Phocaeicola</taxon>
    </lineage>
</organism>
<dbReference type="AlphaFoldDB" id="A0A1Q6JRI7"/>
<sequence length="70" mass="7947">MQKNEIVYLCAGYQYNIGLQIANSGKNCGFDYDIDSSDLAIYLNKPINLDFELSISFIQFIRVSSLTFPI</sequence>
<comment type="caution">
    <text evidence="1">The sequence shown here is derived from an EMBL/GenBank/DDBJ whole genome shotgun (WGS) entry which is preliminary data.</text>
</comment>
<evidence type="ECO:0000313" key="2">
    <source>
        <dbReference type="Proteomes" id="UP000186631"/>
    </source>
</evidence>
<name>A0A1Q6JRI7_PHOVU</name>
<proteinExistence type="predicted"/>
<dbReference type="EMBL" id="MNQV01000018">
    <property type="protein sequence ID" value="OKZ55669.1"/>
    <property type="molecule type" value="Genomic_DNA"/>
</dbReference>